<accession>X0W2G9</accession>
<gene>
    <name evidence="1" type="ORF">S01H1_54638</name>
</gene>
<dbReference type="SUPFAM" id="SSF81301">
    <property type="entry name" value="Nucleotidyltransferase"/>
    <property type="match status" value="1"/>
</dbReference>
<dbReference type="InterPro" id="IPR043519">
    <property type="entry name" value="NT_sf"/>
</dbReference>
<dbReference type="Gene3D" id="3.30.460.40">
    <property type="match status" value="1"/>
</dbReference>
<evidence type="ECO:0000313" key="1">
    <source>
        <dbReference type="EMBL" id="GAG18833.1"/>
    </source>
</evidence>
<sequence length="124" mass="13992">VGGYAVALYGYPRATGDMDIWIAISKDNAHKTVEALKEFGFSAPELKEELFLEKEKNIRMGNPPLRIEILTSIDGVEFTECYGNKKTVTIDDIDTNFISLEDLKKNKKASGRYQDLSDLENLEK</sequence>
<dbReference type="EMBL" id="BARS01035464">
    <property type="protein sequence ID" value="GAG18833.1"/>
    <property type="molecule type" value="Genomic_DNA"/>
</dbReference>
<name>X0W2G9_9ZZZZ</name>
<protein>
    <submittedName>
        <fullName evidence="1">Uncharacterized protein</fullName>
    </submittedName>
</protein>
<reference evidence="1" key="1">
    <citation type="journal article" date="2014" name="Front. Microbiol.">
        <title>High frequency of phylogenetically diverse reductive dehalogenase-homologous genes in deep subseafloor sedimentary metagenomes.</title>
        <authorList>
            <person name="Kawai M."/>
            <person name="Futagami T."/>
            <person name="Toyoda A."/>
            <person name="Takaki Y."/>
            <person name="Nishi S."/>
            <person name="Hori S."/>
            <person name="Arai W."/>
            <person name="Tsubouchi T."/>
            <person name="Morono Y."/>
            <person name="Uchiyama I."/>
            <person name="Ito T."/>
            <person name="Fujiyama A."/>
            <person name="Inagaki F."/>
            <person name="Takami H."/>
        </authorList>
    </citation>
    <scope>NUCLEOTIDE SEQUENCE</scope>
    <source>
        <strain evidence="1">Expedition CK06-06</strain>
    </source>
</reference>
<feature type="non-terminal residue" evidence="1">
    <location>
        <position position="1"/>
    </location>
</feature>
<dbReference type="AlphaFoldDB" id="X0W2G9"/>
<proteinExistence type="predicted"/>
<comment type="caution">
    <text evidence="1">The sequence shown here is derived from an EMBL/GenBank/DDBJ whole genome shotgun (WGS) entry which is preliminary data.</text>
</comment>
<organism evidence="1">
    <name type="scientific">marine sediment metagenome</name>
    <dbReference type="NCBI Taxonomy" id="412755"/>
    <lineage>
        <taxon>unclassified sequences</taxon>
        <taxon>metagenomes</taxon>
        <taxon>ecological metagenomes</taxon>
    </lineage>
</organism>